<dbReference type="InterPro" id="IPR042047">
    <property type="entry name" value="SleB_dom1"/>
</dbReference>
<dbReference type="InterPro" id="IPR011105">
    <property type="entry name" value="Cell_wall_hydrolase_SleB"/>
</dbReference>
<dbReference type="InterPro" id="IPR018392">
    <property type="entry name" value="LysM"/>
</dbReference>
<dbReference type="OrthoDB" id="9785345at2"/>
<feature type="domain" description="LysM" evidence="2">
    <location>
        <begin position="35"/>
        <end position="78"/>
    </location>
</feature>
<dbReference type="InterPro" id="IPR036779">
    <property type="entry name" value="LysM_dom_sf"/>
</dbReference>
<evidence type="ECO:0000313" key="4">
    <source>
        <dbReference type="Proteomes" id="UP000199337"/>
    </source>
</evidence>
<feature type="signal peptide" evidence="1">
    <location>
        <begin position="1"/>
        <end position="26"/>
    </location>
</feature>
<protein>
    <submittedName>
        <fullName evidence="3">LysM domain-containing protein</fullName>
    </submittedName>
</protein>
<feature type="chain" id="PRO_5011543740" evidence="1">
    <location>
        <begin position="27"/>
        <end position="214"/>
    </location>
</feature>
<dbReference type="PROSITE" id="PS51782">
    <property type="entry name" value="LYSM"/>
    <property type="match status" value="1"/>
</dbReference>
<dbReference type="PANTHER" id="PTHR33734:SF22">
    <property type="entry name" value="MEMBRANE-BOUND LYTIC MUREIN TRANSGLYCOSYLASE D"/>
    <property type="match status" value="1"/>
</dbReference>
<evidence type="ECO:0000259" key="2">
    <source>
        <dbReference type="PROSITE" id="PS51782"/>
    </source>
</evidence>
<name>A0A1I2YI87_9FIRM</name>
<dbReference type="Pfam" id="PF01476">
    <property type="entry name" value="LysM"/>
    <property type="match status" value="1"/>
</dbReference>
<keyword evidence="1" id="KW-0732">Signal</keyword>
<sequence length="214" mass="23162">MLRISFCAIGLMLMLSVFCFSGVAIASVASRNGQAVYSVVAGDNLYSIGLKYSVTSAELMRANGLDSTLIKPGQKLVIPASRAATGHQVSRGGIEREKLDLLARLIHAEASIEQYQAKVAVGAVVINRVKSLQFPNSIRQVIYQTNGETYQFTPVYNGSINRPAGIDSIRAAKEALSGADPTNGALFFFESDVNNKQLRSRKISTIIDHLTFAY</sequence>
<dbReference type="Gene3D" id="3.10.350.10">
    <property type="entry name" value="LysM domain"/>
    <property type="match status" value="1"/>
</dbReference>
<dbReference type="AlphaFoldDB" id="A0A1I2YI87"/>
<dbReference type="Proteomes" id="UP000199337">
    <property type="component" value="Unassembled WGS sequence"/>
</dbReference>
<evidence type="ECO:0000313" key="3">
    <source>
        <dbReference type="EMBL" id="SFH25320.1"/>
    </source>
</evidence>
<evidence type="ECO:0000256" key="1">
    <source>
        <dbReference type="SAM" id="SignalP"/>
    </source>
</evidence>
<proteinExistence type="predicted"/>
<dbReference type="SMART" id="SM00257">
    <property type="entry name" value="LysM"/>
    <property type="match status" value="1"/>
</dbReference>
<organism evidence="3 4">
    <name type="scientific">Desulfotruncus arcticus DSM 17038</name>
    <dbReference type="NCBI Taxonomy" id="1121424"/>
    <lineage>
        <taxon>Bacteria</taxon>
        <taxon>Bacillati</taxon>
        <taxon>Bacillota</taxon>
        <taxon>Clostridia</taxon>
        <taxon>Eubacteriales</taxon>
        <taxon>Desulfallaceae</taxon>
        <taxon>Desulfotruncus</taxon>
    </lineage>
</organism>
<reference evidence="4" key="1">
    <citation type="submission" date="2016-10" db="EMBL/GenBank/DDBJ databases">
        <authorList>
            <person name="Varghese N."/>
            <person name="Submissions S."/>
        </authorList>
    </citation>
    <scope>NUCLEOTIDE SEQUENCE [LARGE SCALE GENOMIC DNA]</scope>
    <source>
        <strain evidence="4">DSM 17038</strain>
    </source>
</reference>
<dbReference type="GO" id="GO:0008932">
    <property type="term" value="F:lytic endotransglycosylase activity"/>
    <property type="evidence" value="ECO:0007669"/>
    <property type="project" value="TreeGrafter"/>
</dbReference>
<gene>
    <name evidence="3" type="ORF">SAMN05660649_04439</name>
</gene>
<dbReference type="Gene3D" id="1.10.10.2520">
    <property type="entry name" value="Cell wall hydrolase SleB, domain 1"/>
    <property type="match status" value="1"/>
</dbReference>
<accession>A0A1I2YI87</accession>
<dbReference type="STRING" id="341036.SAMN05660649_04439"/>
<dbReference type="RefSeq" id="WP_092474489.1">
    <property type="nucleotide sequence ID" value="NZ_FOOX01000021.1"/>
</dbReference>
<dbReference type="EMBL" id="FOOX01000021">
    <property type="protein sequence ID" value="SFH25320.1"/>
    <property type="molecule type" value="Genomic_DNA"/>
</dbReference>
<dbReference type="PANTHER" id="PTHR33734">
    <property type="entry name" value="LYSM DOMAIN-CONTAINING GPI-ANCHORED PROTEIN 2"/>
    <property type="match status" value="1"/>
</dbReference>
<keyword evidence="4" id="KW-1185">Reference proteome</keyword>
<dbReference type="Pfam" id="PF07486">
    <property type="entry name" value="Hydrolase_2"/>
    <property type="match status" value="1"/>
</dbReference>
<dbReference type="SUPFAM" id="SSF54106">
    <property type="entry name" value="LysM domain"/>
    <property type="match status" value="1"/>
</dbReference>
<dbReference type="GO" id="GO:0016787">
    <property type="term" value="F:hydrolase activity"/>
    <property type="evidence" value="ECO:0007669"/>
    <property type="project" value="InterPro"/>
</dbReference>
<dbReference type="CDD" id="cd00118">
    <property type="entry name" value="LysM"/>
    <property type="match status" value="1"/>
</dbReference>